<dbReference type="Proteomes" id="UP001487740">
    <property type="component" value="Unassembled WGS sequence"/>
</dbReference>
<accession>A0AAW0TVZ3</accession>
<keyword evidence="4" id="KW-1185">Reference proteome</keyword>
<feature type="transmembrane region" description="Helical" evidence="1">
    <location>
        <begin position="125"/>
        <end position="144"/>
    </location>
</feature>
<feature type="signal peptide" evidence="2">
    <location>
        <begin position="1"/>
        <end position="22"/>
    </location>
</feature>
<reference evidence="3 4" key="1">
    <citation type="submission" date="2023-03" db="EMBL/GenBank/DDBJ databases">
        <title>High-quality genome of Scylla paramamosain provides insights in environmental adaptation.</title>
        <authorList>
            <person name="Zhang L."/>
        </authorList>
    </citation>
    <scope>NUCLEOTIDE SEQUENCE [LARGE SCALE GENOMIC DNA]</scope>
    <source>
        <strain evidence="3">LZ_2023a</strain>
        <tissue evidence="3">Muscle</tissue>
    </source>
</reference>
<comment type="caution">
    <text evidence="3">The sequence shown here is derived from an EMBL/GenBank/DDBJ whole genome shotgun (WGS) entry which is preliminary data.</text>
</comment>
<feature type="chain" id="PRO_5043799622" evidence="2">
    <location>
        <begin position="23"/>
        <end position="234"/>
    </location>
</feature>
<keyword evidence="2" id="KW-0732">Signal</keyword>
<gene>
    <name evidence="3" type="ORF">O3P69_017295</name>
</gene>
<evidence type="ECO:0000256" key="2">
    <source>
        <dbReference type="SAM" id="SignalP"/>
    </source>
</evidence>
<proteinExistence type="predicted"/>
<dbReference type="AlphaFoldDB" id="A0AAW0TVZ3"/>
<protein>
    <submittedName>
        <fullName evidence="3">Uncharacterized protein</fullName>
    </submittedName>
</protein>
<evidence type="ECO:0000256" key="1">
    <source>
        <dbReference type="SAM" id="Phobius"/>
    </source>
</evidence>
<evidence type="ECO:0000313" key="3">
    <source>
        <dbReference type="EMBL" id="KAK8391670.1"/>
    </source>
</evidence>
<name>A0AAW0TVZ3_SCYPA</name>
<organism evidence="3 4">
    <name type="scientific">Scylla paramamosain</name>
    <name type="common">Mud crab</name>
    <dbReference type="NCBI Taxonomy" id="85552"/>
    <lineage>
        <taxon>Eukaryota</taxon>
        <taxon>Metazoa</taxon>
        <taxon>Ecdysozoa</taxon>
        <taxon>Arthropoda</taxon>
        <taxon>Crustacea</taxon>
        <taxon>Multicrustacea</taxon>
        <taxon>Malacostraca</taxon>
        <taxon>Eumalacostraca</taxon>
        <taxon>Eucarida</taxon>
        <taxon>Decapoda</taxon>
        <taxon>Pleocyemata</taxon>
        <taxon>Brachyura</taxon>
        <taxon>Eubrachyura</taxon>
        <taxon>Portunoidea</taxon>
        <taxon>Portunidae</taxon>
        <taxon>Portuninae</taxon>
        <taxon>Scylla</taxon>
    </lineage>
</organism>
<keyword evidence="1" id="KW-0472">Membrane</keyword>
<keyword evidence="1" id="KW-0812">Transmembrane</keyword>
<dbReference type="EMBL" id="JARAKH010000024">
    <property type="protein sequence ID" value="KAK8391670.1"/>
    <property type="molecule type" value="Genomic_DNA"/>
</dbReference>
<keyword evidence="1" id="KW-1133">Transmembrane helix</keyword>
<sequence>MFRVHGAAIGGTLARHFALSLGLACIRKLQQDEGRSCVPPCGDYDLQGDVSSSSGGGASTNGGVVAEGGWQMEVAKVEGKTPVYSWASPVCCVARHAADAVSLLQWETIHTSGETVVHVLCSLTLYYLVILYLHVFVIHANVWVERAADDRDEERVDESVSYPSVELLVVNYLVIPGADGASHYHVFPDFSEKRPRLLLASLSPALPWTSSARLSAAGRPLMTRMRSEGTSSLR</sequence>
<evidence type="ECO:0000313" key="4">
    <source>
        <dbReference type="Proteomes" id="UP001487740"/>
    </source>
</evidence>